<evidence type="ECO:0000256" key="1">
    <source>
        <dbReference type="SAM" id="MobiDB-lite"/>
    </source>
</evidence>
<keyword evidence="3" id="KW-1185">Reference proteome</keyword>
<dbReference type="Proteomes" id="UP000005237">
    <property type="component" value="Unassembled WGS sequence"/>
</dbReference>
<reference evidence="2" key="2">
    <citation type="submission" date="2022-06" db="UniProtKB">
        <authorList>
            <consortium name="EnsemblMetazoa"/>
        </authorList>
    </citation>
    <scope>IDENTIFICATION</scope>
    <source>
        <strain evidence="2">DF5081</strain>
    </source>
</reference>
<organism evidence="2 3">
    <name type="scientific">Caenorhabditis japonica</name>
    <dbReference type="NCBI Taxonomy" id="281687"/>
    <lineage>
        <taxon>Eukaryota</taxon>
        <taxon>Metazoa</taxon>
        <taxon>Ecdysozoa</taxon>
        <taxon>Nematoda</taxon>
        <taxon>Chromadorea</taxon>
        <taxon>Rhabditida</taxon>
        <taxon>Rhabditina</taxon>
        <taxon>Rhabditomorpha</taxon>
        <taxon>Rhabditoidea</taxon>
        <taxon>Rhabditidae</taxon>
        <taxon>Peloderinae</taxon>
        <taxon>Caenorhabditis</taxon>
    </lineage>
</organism>
<dbReference type="AlphaFoldDB" id="A0A8R1ID62"/>
<evidence type="ECO:0000313" key="3">
    <source>
        <dbReference type="Proteomes" id="UP000005237"/>
    </source>
</evidence>
<sequence length="119" mass="12413">MGEDNYEFLNPSDGGPPPPPPPGAPPGAPPPGAPPPDAAPPPAAGPPGPLPADPSPKSSPPDGPSGDEEPLLPEFDFFFNLQGNYKSMRVENFTKLSESKVVAFVLSQTELLFFLSIDH</sequence>
<feature type="region of interest" description="Disordered" evidence="1">
    <location>
        <begin position="1"/>
        <end position="73"/>
    </location>
</feature>
<protein>
    <submittedName>
        <fullName evidence="2">Uncharacterized protein</fullName>
    </submittedName>
</protein>
<reference evidence="3" key="1">
    <citation type="submission" date="2010-08" db="EMBL/GenBank/DDBJ databases">
        <authorList>
            <consortium name="Caenorhabditis japonica Sequencing Consortium"/>
            <person name="Wilson R.K."/>
        </authorList>
    </citation>
    <scope>NUCLEOTIDE SEQUENCE [LARGE SCALE GENOMIC DNA]</scope>
    <source>
        <strain evidence="3">DF5081</strain>
    </source>
</reference>
<proteinExistence type="predicted"/>
<accession>A0A8R1ID62</accession>
<name>A0A8R1ID62_CAEJA</name>
<evidence type="ECO:0000313" key="2">
    <source>
        <dbReference type="EnsemblMetazoa" id="CJA22060.1"/>
    </source>
</evidence>
<dbReference type="EnsemblMetazoa" id="CJA22060.1">
    <property type="protein sequence ID" value="CJA22060.1"/>
    <property type="gene ID" value="WBGene00177632"/>
</dbReference>
<feature type="compositionally biased region" description="Pro residues" evidence="1">
    <location>
        <begin position="14"/>
        <end position="63"/>
    </location>
</feature>